<dbReference type="PANTHER" id="PTHR30514">
    <property type="entry name" value="GLUCOKINASE"/>
    <property type="match status" value="1"/>
</dbReference>
<keyword evidence="6" id="KW-1185">Reference proteome</keyword>
<dbReference type="Proteomes" id="UP000193827">
    <property type="component" value="Unassembled WGS sequence"/>
</dbReference>
<dbReference type="SUPFAM" id="SSF46689">
    <property type="entry name" value="Homeodomain-like"/>
    <property type="match status" value="1"/>
</dbReference>
<evidence type="ECO:0000256" key="3">
    <source>
        <dbReference type="ARBA" id="ARBA00023163"/>
    </source>
</evidence>
<dbReference type="PROSITE" id="PS51071">
    <property type="entry name" value="HTH_RPIR"/>
    <property type="match status" value="1"/>
</dbReference>
<sequence>MEMLPEYNGEKMGKKPLVKDLIKEKQEELTAAERRLTATLLDDSLIAGLQSITKLAESVGVSTPTVIRLARKLGYDGYPDLQNAIREEVAARMKEPLAKLETARLSGGKDHIVSRFAAAVSHNINRSLDRLDLQEFDKVAAVLSDLDRKLYLLGGRITRSNAHYFFNHLQIIRPGVSLLDFSPSVWPQSLLDMDEKSTLIVFDIRRYEKELERLAKLVVNQGANIVLFTDEWGSPIEKYAAFCFRSMVEVPSSWDSTLAINFLIEALVAEIQSRSRSAERIAALEEMIGESRIFRST</sequence>
<dbReference type="EMBL" id="FWFL01000003">
    <property type="protein sequence ID" value="SLN28773.1"/>
    <property type="molecule type" value="Genomic_DNA"/>
</dbReference>
<dbReference type="GO" id="GO:0003700">
    <property type="term" value="F:DNA-binding transcription factor activity"/>
    <property type="evidence" value="ECO:0007669"/>
    <property type="project" value="InterPro"/>
</dbReference>
<organism evidence="5 6">
    <name type="scientific">Roseovarius litorisediminis</name>
    <dbReference type="NCBI Taxonomy" id="1312363"/>
    <lineage>
        <taxon>Bacteria</taxon>
        <taxon>Pseudomonadati</taxon>
        <taxon>Pseudomonadota</taxon>
        <taxon>Alphaproteobacteria</taxon>
        <taxon>Rhodobacterales</taxon>
        <taxon>Roseobacteraceae</taxon>
        <taxon>Roseovarius</taxon>
    </lineage>
</organism>
<dbReference type="SUPFAM" id="SSF53697">
    <property type="entry name" value="SIS domain"/>
    <property type="match status" value="1"/>
</dbReference>
<evidence type="ECO:0000313" key="6">
    <source>
        <dbReference type="Proteomes" id="UP000193827"/>
    </source>
</evidence>
<accession>A0A1Y5S2W1</accession>
<dbReference type="Gene3D" id="3.40.50.10490">
    <property type="entry name" value="Glucose-6-phosphate isomerase like protein, domain 1"/>
    <property type="match status" value="1"/>
</dbReference>
<dbReference type="InterPro" id="IPR009057">
    <property type="entry name" value="Homeodomain-like_sf"/>
</dbReference>
<dbReference type="AlphaFoldDB" id="A0A1Y5S2W1"/>
<dbReference type="CDD" id="cd05013">
    <property type="entry name" value="SIS_RpiR"/>
    <property type="match status" value="1"/>
</dbReference>
<proteinExistence type="predicted"/>
<evidence type="ECO:0000256" key="1">
    <source>
        <dbReference type="ARBA" id="ARBA00023015"/>
    </source>
</evidence>
<dbReference type="Pfam" id="PF01380">
    <property type="entry name" value="SIS"/>
    <property type="match status" value="1"/>
</dbReference>
<evidence type="ECO:0000256" key="2">
    <source>
        <dbReference type="ARBA" id="ARBA00023125"/>
    </source>
</evidence>
<dbReference type="InterPro" id="IPR047640">
    <property type="entry name" value="RpiR-like"/>
</dbReference>
<dbReference type="GO" id="GO:0003677">
    <property type="term" value="F:DNA binding"/>
    <property type="evidence" value="ECO:0007669"/>
    <property type="project" value="UniProtKB-KW"/>
</dbReference>
<dbReference type="GO" id="GO:1901135">
    <property type="term" value="P:carbohydrate derivative metabolic process"/>
    <property type="evidence" value="ECO:0007669"/>
    <property type="project" value="InterPro"/>
</dbReference>
<dbReference type="GO" id="GO:0097367">
    <property type="term" value="F:carbohydrate derivative binding"/>
    <property type="evidence" value="ECO:0007669"/>
    <property type="project" value="InterPro"/>
</dbReference>
<evidence type="ECO:0000313" key="5">
    <source>
        <dbReference type="EMBL" id="SLN28773.1"/>
    </source>
</evidence>
<dbReference type="InterPro" id="IPR000281">
    <property type="entry name" value="HTH_RpiR"/>
</dbReference>
<dbReference type="Pfam" id="PF01418">
    <property type="entry name" value="HTH_6"/>
    <property type="match status" value="1"/>
</dbReference>
<keyword evidence="1" id="KW-0805">Transcription regulation</keyword>
<dbReference type="InterPro" id="IPR036388">
    <property type="entry name" value="WH-like_DNA-bd_sf"/>
</dbReference>
<keyword evidence="3" id="KW-0804">Transcription</keyword>
<protein>
    <submittedName>
        <fullName evidence="5">DNA-binding transcriptional repressor RpiR</fullName>
    </submittedName>
</protein>
<dbReference type="Gene3D" id="1.10.10.10">
    <property type="entry name" value="Winged helix-like DNA-binding domain superfamily/Winged helix DNA-binding domain"/>
    <property type="match status" value="1"/>
</dbReference>
<dbReference type="InterPro" id="IPR001347">
    <property type="entry name" value="SIS_dom"/>
</dbReference>
<dbReference type="InterPro" id="IPR035472">
    <property type="entry name" value="RpiR-like_SIS"/>
</dbReference>
<name>A0A1Y5S2W1_9RHOB</name>
<dbReference type="InterPro" id="IPR046348">
    <property type="entry name" value="SIS_dom_sf"/>
</dbReference>
<gene>
    <name evidence="5" type="ORF">PEL8287_01314</name>
</gene>
<feature type="domain" description="HTH rpiR-type" evidence="4">
    <location>
        <begin position="16"/>
        <end position="92"/>
    </location>
</feature>
<reference evidence="5 6" key="1">
    <citation type="submission" date="2017-03" db="EMBL/GenBank/DDBJ databases">
        <authorList>
            <person name="Afonso C.L."/>
            <person name="Miller P.J."/>
            <person name="Scott M.A."/>
            <person name="Spackman E."/>
            <person name="Goraichik I."/>
            <person name="Dimitrov K.M."/>
            <person name="Suarez D.L."/>
            <person name="Swayne D.E."/>
        </authorList>
    </citation>
    <scope>NUCLEOTIDE SEQUENCE [LARGE SCALE GENOMIC DNA]</scope>
    <source>
        <strain evidence="5 6">CECT 8287</strain>
    </source>
</reference>
<keyword evidence="2 5" id="KW-0238">DNA-binding</keyword>
<evidence type="ECO:0000259" key="4">
    <source>
        <dbReference type="PROSITE" id="PS51071"/>
    </source>
</evidence>
<dbReference type="PANTHER" id="PTHR30514:SF18">
    <property type="entry name" value="RPIR-FAMILY TRANSCRIPTIONAL REGULATOR"/>
    <property type="match status" value="1"/>
</dbReference>